<name>A0A8X6UST2_TRICX</name>
<dbReference type="EMBL" id="BMAU01021123">
    <property type="protein sequence ID" value="GFX91186.1"/>
    <property type="molecule type" value="Genomic_DNA"/>
</dbReference>
<dbReference type="AlphaFoldDB" id="A0A8X6UST2"/>
<gene>
    <name evidence="2" type="primary">NCL1_60596</name>
    <name evidence="2" type="ORF">TNCV_1246011</name>
</gene>
<reference evidence="2" key="1">
    <citation type="submission" date="2020-08" db="EMBL/GenBank/DDBJ databases">
        <title>Multicomponent nature underlies the extraordinary mechanical properties of spider dragline silk.</title>
        <authorList>
            <person name="Kono N."/>
            <person name="Nakamura H."/>
            <person name="Mori M."/>
            <person name="Yoshida Y."/>
            <person name="Ohtoshi R."/>
            <person name="Malay A.D."/>
            <person name="Moran D.A.P."/>
            <person name="Tomita M."/>
            <person name="Numata K."/>
            <person name="Arakawa K."/>
        </authorList>
    </citation>
    <scope>NUCLEOTIDE SEQUENCE</scope>
</reference>
<evidence type="ECO:0000256" key="1">
    <source>
        <dbReference type="SAM" id="MobiDB-lite"/>
    </source>
</evidence>
<dbReference type="Gene3D" id="3.30.420.10">
    <property type="entry name" value="Ribonuclease H-like superfamily/Ribonuclease H"/>
    <property type="match status" value="1"/>
</dbReference>
<accession>A0A8X6UST2</accession>
<dbReference type="InterPro" id="IPR036397">
    <property type="entry name" value="RNaseH_sf"/>
</dbReference>
<organism evidence="2 3">
    <name type="scientific">Trichonephila clavipes</name>
    <name type="common">Golden silk orbweaver</name>
    <name type="synonym">Nephila clavipes</name>
    <dbReference type="NCBI Taxonomy" id="2585209"/>
    <lineage>
        <taxon>Eukaryota</taxon>
        <taxon>Metazoa</taxon>
        <taxon>Ecdysozoa</taxon>
        <taxon>Arthropoda</taxon>
        <taxon>Chelicerata</taxon>
        <taxon>Arachnida</taxon>
        <taxon>Araneae</taxon>
        <taxon>Araneomorphae</taxon>
        <taxon>Entelegynae</taxon>
        <taxon>Araneoidea</taxon>
        <taxon>Nephilidae</taxon>
        <taxon>Trichonephila</taxon>
    </lineage>
</organism>
<evidence type="ECO:0000313" key="2">
    <source>
        <dbReference type="EMBL" id="GFX91186.1"/>
    </source>
</evidence>
<feature type="region of interest" description="Disordered" evidence="1">
    <location>
        <begin position="1"/>
        <end position="20"/>
    </location>
</feature>
<dbReference type="GO" id="GO:0003676">
    <property type="term" value="F:nucleic acid binding"/>
    <property type="evidence" value="ECO:0007669"/>
    <property type="project" value="InterPro"/>
</dbReference>
<sequence>MGRDVSRHVRNGHGPKSSASALYEKDIDKVEFHIYKDSSHTFESTAAYLEKKESETEIKCIPFDEIPVTPLAFSPMDFCAFGLLKKALRKRHPRTLNVLWKTLQDE</sequence>
<protein>
    <submittedName>
        <fullName evidence="2">Uncharacterized protein</fullName>
    </submittedName>
</protein>
<proteinExistence type="predicted"/>
<dbReference type="Proteomes" id="UP000887159">
    <property type="component" value="Unassembled WGS sequence"/>
</dbReference>
<comment type="caution">
    <text evidence="2">The sequence shown here is derived from an EMBL/GenBank/DDBJ whole genome shotgun (WGS) entry which is preliminary data.</text>
</comment>
<evidence type="ECO:0000313" key="3">
    <source>
        <dbReference type="Proteomes" id="UP000887159"/>
    </source>
</evidence>
<keyword evidence="3" id="KW-1185">Reference proteome</keyword>